<sequence length="95" mass="11038">MLSREQFMKDTQKQRLMDGIEALYPADADCPRTAFIGQIMLHNALENTVYNWRDLPAPVLARYLAICEDYELQLSRNPEEAESFLPDYLNRNGNL</sequence>
<name>A0AAV4FG03_9GAST</name>
<proteinExistence type="predicted"/>
<protein>
    <recommendedName>
        <fullName evidence="3">Importin N-terminal domain-containing protein</fullName>
    </recommendedName>
</protein>
<reference evidence="1 2" key="1">
    <citation type="journal article" date="2021" name="Elife">
        <title>Chloroplast acquisition without the gene transfer in kleptoplastic sea slugs, Plakobranchus ocellatus.</title>
        <authorList>
            <person name="Maeda T."/>
            <person name="Takahashi S."/>
            <person name="Yoshida T."/>
            <person name="Shimamura S."/>
            <person name="Takaki Y."/>
            <person name="Nagai Y."/>
            <person name="Toyoda A."/>
            <person name="Suzuki Y."/>
            <person name="Arimoto A."/>
            <person name="Ishii H."/>
            <person name="Satoh N."/>
            <person name="Nishiyama T."/>
            <person name="Hasebe M."/>
            <person name="Maruyama T."/>
            <person name="Minagawa J."/>
            <person name="Obokata J."/>
            <person name="Shigenobu S."/>
        </authorList>
    </citation>
    <scope>NUCLEOTIDE SEQUENCE [LARGE SCALE GENOMIC DNA]</scope>
</reference>
<evidence type="ECO:0000313" key="2">
    <source>
        <dbReference type="Proteomes" id="UP000762676"/>
    </source>
</evidence>
<keyword evidence="2" id="KW-1185">Reference proteome</keyword>
<evidence type="ECO:0000313" key="1">
    <source>
        <dbReference type="EMBL" id="GFR72337.1"/>
    </source>
</evidence>
<comment type="caution">
    <text evidence="1">The sequence shown here is derived from an EMBL/GenBank/DDBJ whole genome shotgun (WGS) entry which is preliminary data.</text>
</comment>
<organism evidence="1 2">
    <name type="scientific">Elysia marginata</name>
    <dbReference type="NCBI Taxonomy" id="1093978"/>
    <lineage>
        <taxon>Eukaryota</taxon>
        <taxon>Metazoa</taxon>
        <taxon>Spiralia</taxon>
        <taxon>Lophotrochozoa</taxon>
        <taxon>Mollusca</taxon>
        <taxon>Gastropoda</taxon>
        <taxon>Heterobranchia</taxon>
        <taxon>Euthyneura</taxon>
        <taxon>Panpulmonata</taxon>
        <taxon>Sacoglossa</taxon>
        <taxon>Placobranchoidea</taxon>
        <taxon>Plakobranchidae</taxon>
        <taxon>Elysia</taxon>
    </lineage>
</organism>
<accession>A0AAV4FG03</accession>
<evidence type="ECO:0008006" key="3">
    <source>
        <dbReference type="Google" id="ProtNLM"/>
    </source>
</evidence>
<dbReference type="Proteomes" id="UP000762676">
    <property type="component" value="Unassembled WGS sequence"/>
</dbReference>
<dbReference type="EMBL" id="BMAT01007826">
    <property type="protein sequence ID" value="GFR72337.1"/>
    <property type="molecule type" value="Genomic_DNA"/>
</dbReference>
<dbReference type="AlphaFoldDB" id="A0AAV4FG03"/>
<gene>
    <name evidence="1" type="ORF">ElyMa_003837900</name>
</gene>